<feature type="region of interest" description="Disordered" evidence="2">
    <location>
        <begin position="1"/>
        <end position="82"/>
    </location>
</feature>
<dbReference type="Proteomes" id="UP000193067">
    <property type="component" value="Unassembled WGS sequence"/>
</dbReference>
<proteinExistence type="predicted"/>
<dbReference type="InterPro" id="IPR002048">
    <property type="entry name" value="EF_hand_dom"/>
</dbReference>
<evidence type="ECO:0000259" key="3">
    <source>
        <dbReference type="PROSITE" id="PS50222"/>
    </source>
</evidence>
<dbReference type="STRING" id="1353009.A0A1Y2IYE3"/>
<evidence type="ECO:0000256" key="2">
    <source>
        <dbReference type="SAM" id="MobiDB-lite"/>
    </source>
</evidence>
<feature type="compositionally biased region" description="Low complexity" evidence="2">
    <location>
        <begin position="16"/>
        <end position="38"/>
    </location>
</feature>
<dbReference type="PROSITE" id="PS00018">
    <property type="entry name" value="EF_HAND_1"/>
    <property type="match status" value="1"/>
</dbReference>
<accession>A0A1Y2IYE3</accession>
<evidence type="ECO:0000313" key="4">
    <source>
        <dbReference type="EMBL" id="OSD05604.1"/>
    </source>
</evidence>
<name>A0A1Y2IYE3_TRAC3</name>
<sequence>MSFGSVAKKFRRLHSASKSSSASDSSSKASAGSASSSAPRLGVLTPPQVRPKDGTSSAGDSSRAEMPSSTTQEAVAASGKAQAETVLTTSTNAMDGALAELAPFDPQLTAGLSISKSETALNTMDNKIDELVSKSNNAMAVLNAIAPVVSAAGKTDLAQKIERGIQRFADDIPWLMKGLDELARIHPAVTVVVLAFKAVYALETTRQENDRRVMLLYVEMKDVMSVMVQLRGVESRTHIGLDGRVLQDRLTELAEKTAKDIKDCANVCDTFLKKRLIVKVLKGPVWAEKLAEFVKTFADRKADFQFALVMHTANTVTDIKKQNQEIDAKIDVVVTLFGRYLTKEEKRLADEIESKGGATKVRQSDDSLRSLIAISHEYDNFVSSSDQRVGSKQGRNDGPITLEDLKLELREDIADALARNFETFLGKFEIQVSMLQVALERYIREENDRIIGAVQHAVAQGPYLKIRDPELRRVWQDMNWRGNVKARLFVMTVRDYYRDAIEEAQHATAAEEQNLINDEWTLEYLGPTWLQPMFEAFDDDASGYVTIAEINKFMDLRPAELGWSLPRWLAYWAVGWGVGAAVYVRRIRDVLGGIRATLQHVLPLNRSAADDYLKSMWAPTLKLVLGVTTDAAWMLQARFQDYFDYEEQRIRSNLERIKYNIDAGETVSLVLGPGRPEKSILPLVLLLLEKDLHKFRAARQILLAESELKTSRTNMDEVFSFLQQRYTGLCKLFRDQKLDIDAQFERYACGLFRYEHAEDPFWHPRHLKDGSFLVDSFYDDSATDVSDLEEGEDIISPNDVYNTFDDPIVDDLQESAPPLIQRLLGIWHGFVFYGWELPTRPMLSITFHYSPGHEESLSSSGTDYNGDTYCLSGTCGVDEEGWTTVQWTMRYSGDLTLYYRGRLLDDHTIKGDRGDKKGQYNNEALILKKIPAAHMCLRPLELALGPENKPRLLWNYAIAAVLHDIRRYNWSWSYFSGRRDTRRRFIELMSRQYRRPPEDLDEQVCRVRRDCTSQDARFYCMLAERTDRIVPCHGMRSCDGRGCDNLIGGACLICLDCVTSPNHFYTHLTFCDDPACYNSRSTYSLAGEPRHEANHDFLKIRTVLHAPDIPAVLRDVENAFNLMRWFTSTVPPDPPVGALADTRLEVEPCSDGVCAGGASVSGPGEDAPQSGATGTSIVLSNAHKESVDPANFQSTTGSFGDMIEQEPIAAQSTDSKADLALDEVVEASPLPGLDVSVSPRRRPRDVDTVISEGGDVQHVDPAVCRCKVCKEPVYMGLCWFCLRCWVVDYVCNDCDARMLIACHECEKPFAQPDWYCGQHPSDFLCPRCFARGITEPTNPEAIPRRSHIGTHSLIRCKHERTKPTNAESEAAVLTTEERLANLEWQMTAVDEKLEKMQDHLLRLDRRQDEMQQAILSRLQEMLARVTGDTMDEIAERQL</sequence>
<protein>
    <recommendedName>
        <fullName evidence="3">EF-hand domain-containing protein</fullName>
    </recommendedName>
</protein>
<feature type="coiled-coil region" evidence="1">
    <location>
        <begin position="1379"/>
        <end position="1413"/>
    </location>
</feature>
<dbReference type="GO" id="GO:0005509">
    <property type="term" value="F:calcium ion binding"/>
    <property type="evidence" value="ECO:0007669"/>
    <property type="project" value="InterPro"/>
</dbReference>
<reference evidence="4 5" key="1">
    <citation type="journal article" date="2015" name="Biotechnol. Biofuels">
        <title>Enhanced degradation of softwood versus hardwood by the white-rot fungus Pycnoporus coccineus.</title>
        <authorList>
            <person name="Couturier M."/>
            <person name="Navarro D."/>
            <person name="Chevret D."/>
            <person name="Henrissat B."/>
            <person name="Piumi F."/>
            <person name="Ruiz-Duenas F.J."/>
            <person name="Martinez A.T."/>
            <person name="Grigoriev I.V."/>
            <person name="Riley R."/>
            <person name="Lipzen A."/>
            <person name="Berrin J.G."/>
            <person name="Master E.R."/>
            <person name="Rosso M.N."/>
        </authorList>
    </citation>
    <scope>NUCLEOTIDE SEQUENCE [LARGE SCALE GENOMIC DNA]</scope>
    <source>
        <strain evidence="4 5">BRFM310</strain>
    </source>
</reference>
<keyword evidence="5" id="KW-1185">Reference proteome</keyword>
<dbReference type="InterPro" id="IPR018247">
    <property type="entry name" value="EF_Hand_1_Ca_BS"/>
</dbReference>
<evidence type="ECO:0000313" key="5">
    <source>
        <dbReference type="Proteomes" id="UP000193067"/>
    </source>
</evidence>
<feature type="domain" description="EF-hand" evidence="3">
    <location>
        <begin position="533"/>
        <end position="560"/>
    </location>
</feature>
<evidence type="ECO:0000256" key="1">
    <source>
        <dbReference type="SAM" id="Coils"/>
    </source>
</evidence>
<dbReference type="EMBL" id="KZ084092">
    <property type="protein sequence ID" value="OSD05604.1"/>
    <property type="molecule type" value="Genomic_DNA"/>
</dbReference>
<dbReference type="OrthoDB" id="2122982at2759"/>
<dbReference type="PROSITE" id="PS50222">
    <property type="entry name" value="EF_HAND_2"/>
    <property type="match status" value="1"/>
</dbReference>
<organism evidence="4 5">
    <name type="scientific">Trametes coccinea (strain BRFM310)</name>
    <name type="common">Pycnoporus coccineus</name>
    <dbReference type="NCBI Taxonomy" id="1353009"/>
    <lineage>
        <taxon>Eukaryota</taxon>
        <taxon>Fungi</taxon>
        <taxon>Dikarya</taxon>
        <taxon>Basidiomycota</taxon>
        <taxon>Agaricomycotina</taxon>
        <taxon>Agaricomycetes</taxon>
        <taxon>Polyporales</taxon>
        <taxon>Polyporaceae</taxon>
        <taxon>Trametes</taxon>
    </lineage>
</organism>
<keyword evidence="1" id="KW-0175">Coiled coil</keyword>
<gene>
    <name evidence="4" type="ORF">PYCCODRAFT_1405323</name>
</gene>